<accession>A0A6A5VBR7</accession>
<dbReference type="PROSITE" id="PS50075">
    <property type="entry name" value="CARRIER"/>
    <property type="match status" value="1"/>
</dbReference>
<dbReference type="CDD" id="cd00833">
    <property type="entry name" value="PKS"/>
    <property type="match status" value="1"/>
</dbReference>
<dbReference type="GO" id="GO:0006633">
    <property type="term" value="P:fatty acid biosynthetic process"/>
    <property type="evidence" value="ECO:0007669"/>
    <property type="project" value="InterPro"/>
</dbReference>
<dbReference type="InterPro" id="IPR016039">
    <property type="entry name" value="Thiolase-like"/>
</dbReference>
<feature type="domain" description="Carrier" evidence="7">
    <location>
        <begin position="1650"/>
        <end position="1724"/>
    </location>
</feature>
<evidence type="ECO:0000256" key="2">
    <source>
        <dbReference type="ARBA" id="ARBA00022553"/>
    </source>
</evidence>
<dbReference type="InterPro" id="IPR016036">
    <property type="entry name" value="Malonyl_transacylase_ACP-bd"/>
</dbReference>
<dbReference type="Gene3D" id="3.40.366.10">
    <property type="entry name" value="Malonyl-Coenzyme A Acyl Carrier Protein, domain 2"/>
    <property type="match status" value="1"/>
</dbReference>
<dbReference type="InterPro" id="IPR014030">
    <property type="entry name" value="Ketoacyl_synth_N"/>
</dbReference>
<feature type="domain" description="PKS/mFAS DH" evidence="9">
    <location>
        <begin position="876"/>
        <end position="1153"/>
    </location>
</feature>
<dbReference type="Pfam" id="PF00698">
    <property type="entry name" value="Acyl_transf_1"/>
    <property type="match status" value="1"/>
</dbReference>
<dbReference type="Gene3D" id="1.10.1200.10">
    <property type="entry name" value="ACP-like"/>
    <property type="match status" value="1"/>
</dbReference>
<dbReference type="SUPFAM" id="SSF55048">
    <property type="entry name" value="Probable ACP-binding domain of malonyl-CoA ACP transacylase"/>
    <property type="match status" value="1"/>
</dbReference>
<organism evidence="10 11">
    <name type="scientific">Bimuria novae-zelandiae CBS 107.79</name>
    <dbReference type="NCBI Taxonomy" id="1447943"/>
    <lineage>
        <taxon>Eukaryota</taxon>
        <taxon>Fungi</taxon>
        <taxon>Dikarya</taxon>
        <taxon>Ascomycota</taxon>
        <taxon>Pezizomycotina</taxon>
        <taxon>Dothideomycetes</taxon>
        <taxon>Pleosporomycetidae</taxon>
        <taxon>Pleosporales</taxon>
        <taxon>Massarineae</taxon>
        <taxon>Didymosphaeriaceae</taxon>
        <taxon>Bimuria</taxon>
    </lineage>
</organism>
<dbReference type="InterPro" id="IPR009081">
    <property type="entry name" value="PP-bd_ACP"/>
</dbReference>
<dbReference type="InterPro" id="IPR014031">
    <property type="entry name" value="Ketoacyl_synth_C"/>
</dbReference>
<dbReference type="SMART" id="SM00827">
    <property type="entry name" value="PKS_AT"/>
    <property type="match status" value="1"/>
</dbReference>
<dbReference type="InterPro" id="IPR020841">
    <property type="entry name" value="PKS_Beta-ketoAc_synthase_dom"/>
</dbReference>
<dbReference type="SMART" id="SM00822">
    <property type="entry name" value="PKS_KR"/>
    <property type="match status" value="1"/>
</dbReference>
<dbReference type="PROSITE" id="PS52004">
    <property type="entry name" value="KS3_2"/>
    <property type="match status" value="1"/>
</dbReference>
<keyword evidence="2" id="KW-0597">Phosphoprotein</keyword>
<dbReference type="InterPro" id="IPR049900">
    <property type="entry name" value="PKS_mFAS_DH"/>
</dbReference>
<dbReference type="InterPro" id="IPR006162">
    <property type="entry name" value="Ppantetheine_attach_site"/>
</dbReference>
<evidence type="ECO:0000256" key="5">
    <source>
        <dbReference type="ARBA" id="ARBA00023268"/>
    </source>
</evidence>
<dbReference type="InterPro" id="IPR057326">
    <property type="entry name" value="KR_dom"/>
</dbReference>
<dbReference type="GO" id="GO:0031177">
    <property type="term" value="F:phosphopantetheine binding"/>
    <property type="evidence" value="ECO:0007669"/>
    <property type="project" value="InterPro"/>
</dbReference>
<evidence type="ECO:0000256" key="3">
    <source>
        <dbReference type="ARBA" id="ARBA00022679"/>
    </source>
</evidence>
<dbReference type="GO" id="GO:0044550">
    <property type="term" value="P:secondary metabolite biosynthetic process"/>
    <property type="evidence" value="ECO:0007669"/>
    <property type="project" value="UniProtKB-ARBA"/>
</dbReference>
<protein>
    <submittedName>
        <fullName evidence="10">Uncharacterized protein</fullName>
    </submittedName>
</protein>
<evidence type="ECO:0000313" key="11">
    <source>
        <dbReference type="Proteomes" id="UP000800036"/>
    </source>
</evidence>
<evidence type="ECO:0000259" key="8">
    <source>
        <dbReference type="PROSITE" id="PS52004"/>
    </source>
</evidence>
<dbReference type="InterPro" id="IPR042104">
    <property type="entry name" value="PKS_dehydratase_sf"/>
</dbReference>
<dbReference type="PROSITE" id="PS00606">
    <property type="entry name" value="KS3_1"/>
    <property type="match status" value="1"/>
</dbReference>
<dbReference type="SUPFAM" id="SSF51735">
    <property type="entry name" value="NAD(P)-binding Rossmann-fold domains"/>
    <property type="match status" value="2"/>
</dbReference>
<feature type="region of interest" description="N-terminal hotdog fold" evidence="6">
    <location>
        <begin position="876"/>
        <end position="996"/>
    </location>
</feature>
<dbReference type="OrthoDB" id="5334845at2759"/>
<dbReference type="SUPFAM" id="SSF52151">
    <property type="entry name" value="FabD/lysophospholipase-like"/>
    <property type="match status" value="1"/>
</dbReference>
<dbReference type="InterPro" id="IPR050091">
    <property type="entry name" value="PKS_NRPS_Biosynth_Enz"/>
</dbReference>
<dbReference type="InterPro" id="IPR018201">
    <property type="entry name" value="Ketoacyl_synth_AS"/>
</dbReference>
<dbReference type="PROSITE" id="PS00012">
    <property type="entry name" value="PHOSPHOPANTETHEINE"/>
    <property type="match status" value="1"/>
</dbReference>
<keyword evidence="3" id="KW-0808">Transferase</keyword>
<reference evidence="10" key="1">
    <citation type="journal article" date="2020" name="Stud. Mycol.">
        <title>101 Dothideomycetes genomes: a test case for predicting lifestyles and emergence of pathogens.</title>
        <authorList>
            <person name="Haridas S."/>
            <person name="Albert R."/>
            <person name="Binder M."/>
            <person name="Bloem J."/>
            <person name="Labutti K."/>
            <person name="Salamov A."/>
            <person name="Andreopoulos B."/>
            <person name="Baker S."/>
            <person name="Barry K."/>
            <person name="Bills G."/>
            <person name="Bluhm B."/>
            <person name="Cannon C."/>
            <person name="Castanera R."/>
            <person name="Culley D."/>
            <person name="Daum C."/>
            <person name="Ezra D."/>
            <person name="Gonzalez J."/>
            <person name="Henrissat B."/>
            <person name="Kuo A."/>
            <person name="Liang C."/>
            <person name="Lipzen A."/>
            <person name="Lutzoni F."/>
            <person name="Magnuson J."/>
            <person name="Mondo S."/>
            <person name="Nolan M."/>
            <person name="Ohm R."/>
            <person name="Pangilinan J."/>
            <person name="Park H.-J."/>
            <person name="Ramirez L."/>
            <person name="Alfaro M."/>
            <person name="Sun H."/>
            <person name="Tritt A."/>
            <person name="Yoshinaga Y."/>
            <person name="Zwiers L.-H."/>
            <person name="Turgeon B."/>
            <person name="Goodwin S."/>
            <person name="Spatafora J."/>
            <person name="Crous P."/>
            <person name="Grigoriev I."/>
        </authorList>
    </citation>
    <scope>NUCLEOTIDE SEQUENCE</scope>
    <source>
        <strain evidence="10">CBS 107.79</strain>
    </source>
</reference>
<evidence type="ECO:0000259" key="9">
    <source>
        <dbReference type="PROSITE" id="PS52019"/>
    </source>
</evidence>
<dbReference type="InterPro" id="IPR036291">
    <property type="entry name" value="NAD(P)-bd_dom_sf"/>
</dbReference>
<dbReference type="Pfam" id="PF22336">
    <property type="entry name" value="RhiE-like_linker"/>
    <property type="match status" value="1"/>
</dbReference>
<dbReference type="Pfam" id="PF08659">
    <property type="entry name" value="KR"/>
    <property type="match status" value="1"/>
</dbReference>
<dbReference type="CDD" id="cd05274">
    <property type="entry name" value="KR_FAS_SDR_x"/>
    <property type="match status" value="1"/>
</dbReference>
<dbReference type="GO" id="GO:0004312">
    <property type="term" value="F:fatty acid synthase activity"/>
    <property type="evidence" value="ECO:0007669"/>
    <property type="project" value="TreeGrafter"/>
</dbReference>
<dbReference type="SMART" id="SM01294">
    <property type="entry name" value="PKS_PP_betabranch"/>
    <property type="match status" value="1"/>
</dbReference>
<dbReference type="Pfam" id="PF00550">
    <property type="entry name" value="PP-binding"/>
    <property type="match status" value="1"/>
</dbReference>
<evidence type="ECO:0000259" key="7">
    <source>
        <dbReference type="PROSITE" id="PS50075"/>
    </source>
</evidence>
<dbReference type="SMART" id="SM00825">
    <property type="entry name" value="PKS_KS"/>
    <property type="match status" value="1"/>
</dbReference>
<feature type="active site" description="Proton donor; for dehydratase activity" evidence="6">
    <location>
        <position position="1072"/>
    </location>
</feature>
<dbReference type="Gene3D" id="3.40.50.720">
    <property type="entry name" value="NAD(P)-binding Rossmann-like Domain"/>
    <property type="match status" value="1"/>
</dbReference>
<evidence type="ECO:0000256" key="1">
    <source>
        <dbReference type="ARBA" id="ARBA00022450"/>
    </source>
</evidence>
<evidence type="ECO:0000313" key="10">
    <source>
        <dbReference type="EMBL" id="KAF1974594.1"/>
    </source>
</evidence>
<sequence length="1730" mass="187829">MEQKHASGEVPKERWEPWLRRDPRNAKIIANTTTKGYFIENLEDFDAAFFGISPKEAELMDPHQRLALELSWEALENGGIDPKRLSGSDTAVFMGVDSDDYSRLIMEDLPNIEAWSGIGTAYHGIPNRISYHLDLMGPSTAVDAACASSLIAIHLGRQAILSGESTVALCGGVNVLCAPGLTHMLDKAGALASDGLCVSFDDDAHGYARGEGGAIVVLKKLSRAIADNDNILAVLKGTATAQDGKTNGIMAPNAKAQEMVARQALSRAGGLDPMTIGYVEAHATSTSLGDPTEVGAMSQVYGVGRLSDKPCAIGSIKPNVGHLEAAAGAIGFVKAVMAVSKGELAPQTLLKKLNTRVDWANSGLRVVQEASKWSESSGLRRAAICSYGYGGSVAHAVIEQAPPTYRKAFEMTKKRLQDKEETPVTLVISSFQENRLSNQAIQLADWLMSEGREVNLRAIATTLAQRRAAQDYRATFVVESHTEAIQALREFAAGNSGQWTASHRVLGTTTKKDLVWAFSGHGAQWINMAKELLHEPAFYHTIAAMEKLVEREAGFSALSALQTGNIGGTSKVQVLTYLMQVGLAEVLRDKGLAPQAVIGHSVGEIAASVVAGCLKADEGALLVSRRARLYAQVEGKGGMALVNLSFATCQKELGGRKDVVAAIDSSPSSCVVSGELAPLAQYLAELAERGVTTFRVKSDVAFHSPMLEKLGKPLEEALKGAITPRMPKIPIYSTPHLDPRTDSLRDVDYWVRNMIEPVRLNEAVKAAANDGYRMFLEVSSHPIITHSISDILAAQGIDSETATVGVMKRDISSNRSLLHAVAQLYTTGASVDFEAQLGTSHWATNVPGTPWVQKPHWKQVETGSASAAQQHDVDSHIVLGQCIDIAGSDTRVYTTILDDKRKPYPLTHPLDGTEIIPAAVYCNTFQKATGGTVLKDLQLHIPTPMTPNLREVQVVVDGDSIRLFSRLSSSEGTPDVSEHPWTDHSASKWFKEDMTDRHQTYDIDAIKERIGDVLPNSFAWDFLQKIGVSGIAYPWAVLEHYGNDKEMIVKLDMDPHHATVSWDSRSWAPFLDAATSVGSSIFFKSLEMRIVSGVDEVVFISPEDPPKVGYLFIEESSDLKSLAVDVSVLSEVGELLAKVKSMRLSAIEAVLDRTLGVAALVHQLAWVPPVFAEAPLVTNHVLLVCEDEELSDTYADELPDLAKVLVQTSSVDNLDVEAVSSLLSRDGVIVIYIPGRARSFDDVPEMAHNFTWEATRLLKHLASLATTPKFFVITESIYKAETPTALAQGPLYGFARIAAQEYPELWGGLIDNEGPRFPKLALKYVQEQDVVRMQDGLPRIARMRPFNKHQRHATSSKVTLLPKPHGTYIVTGGFGDLGLEVLQFLVEKKARRIVVVSRSSLPPRREWAQAEGRVKAVVEKIKLLEAKGASIYGVALDISAPDADTQLLAFLDRLPPVMGVVHAAGINEDGLIRDTTSASFSRVFAPKVAGALALHKLFPPTTLDFFILFSSIGQLVGTSGQAPYGGANAFLDVLATHRRHLGDNAIAIQWTAWRGMGLGADSEFLTVELNSKGITDITCHEGFLAWEHLDKYDTDHAVVTRARILDADEVIPFRLVADIAQRHARVVAAGTPIPADKTTTRPTGGAELKTWLSIKIRECIGAVLHMDVEDIDVRAAVADLGVDSVMTVAVRQKLQAVLGVKVPPTLMWKEPTVTHLVEWFRGKLEESETN</sequence>
<feature type="region of interest" description="C-terminal hotdog fold" evidence="6">
    <location>
        <begin position="1011"/>
        <end position="1153"/>
    </location>
</feature>
<dbReference type="Gene3D" id="3.30.70.3290">
    <property type="match status" value="1"/>
</dbReference>
<dbReference type="EMBL" id="ML976674">
    <property type="protein sequence ID" value="KAF1974594.1"/>
    <property type="molecule type" value="Genomic_DNA"/>
</dbReference>
<keyword evidence="1" id="KW-0596">Phosphopantetheine</keyword>
<dbReference type="PROSITE" id="PS52019">
    <property type="entry name" value="PKS_MFAS_DH"/>
    <property type="match status" value="1"/>
</dbReference>
<feature type="domain" description="Ketosynthase family 3 (KS3)" evidence="8">
    <location>
        <begin position="1"/>
        <end position="400"/>
    </location>
</feature>
<gene>
    <name evidence="10" type="ORF">BU23DRAFT_589000</name>
</gene>
<dbReference type="Pfam" id="PF00109">
    <property type="entry name" value="ketoacyl-synt"/>
    <property type="match status" value="1"/>
</dbReference>
<dbReference type="InterPro" id="IPR054514">
    <property type="entry name" value="RhiE-like_linker"/>
</dbReference>
<dbReference type="InterPro" id="IPR036736">
    <property type="entry name" value="ACP-like_sf"/>
</dbReference>
<dbReference type="Gene3D" id="3.10.129.110">
    <property type="entry name" value="Polyketide synthase dehydratase"/>
    <property type="match status" value="1"/>
</dbReference>
<dbReference type="PANTHER" id="PTHR43775:SF22">
    <property type="entry name" value="SYNTHASE, PUTATIVE (JCVI)-RELATED"/>
    <property type="match status" value="1"/>
</dbReference>
<dbReference type="SUPFAM" id="SSF53901">
    <property type="entry name" value="Thiolase-like"/>
    <property type="match status" value="1"/>
</dbReference>
<dbReference type="InterPro" id="IPR020806">
    <property type="entry name" value="PKS_PP-bd"/>
</dbReference>
<dbReference type="GO" id="GO:0004315">
    <property type="term" value="F:3-oxoacyl-[acyl-carrier-protein] synthase activity"/>
    <property type="evidence" value="ECO:0007669"/>
    <property type="project" value="InterPro"/>
</dbReference>
<dbReference type="SUPFAM" id="SSF47336">
    <property type="entry name" value="ACP-like"/>
    <property type="match status" value="1"/>
</dbReference>
<keyword evidence="5" id="KW-0511">Multifunctional enzyme</keyword>
<dbReference type="InterPro" id="IPR016035">
    <property type="entry name" value="Acyl_Trfase/lysoPLipase"/>
</dbReference>
<dbReference type="Proteomes" id="UP000800036">
    <property type="component" value="Unassembled WGS sequence"/>
</dbReference>
<proteinExistence type="predicted"/>
<dbReference type="InterPro" id="IPR013968">
    <property type="entry name" value="PKS_KR"/>
</dbReference>
<keyword evidence="4" id="KW-0677">Repeat</keyword>
<evidence type="ECO:0000256" key="6">
    <source>
        <dbReference type="PROSITE-ProRule" id="PRU01363"/>
    </source>
</evidence>
<dbReference type="PANTHER" id="PTHR43775">
    <property type="entry name" value="FATTY ACID SYNTHASE"/>
    <property type="match status" value="1"/>
</dbReference>
<dbReference type="Pfam" id="PF02801">
    <property type="entry name" value="Ketoacyl-synt_C"/>
    <property type="match status" value="1"/>
</dbReference>
<dbReference type="InterPro" id="IPR014043">
    <property type="entry name" value="Acyl_transferase_dom"/>
</dbReference>
<keyword evidence="11" id="KW-1185">Reference proteome</keyword>
<dbReference type="Gene3D" id="3.40.47.10">
    <property type="match status" value="1"/>
</dbReference>
<dbReference type="InterPro" id="IPR001227">
    <property type="entry name" value="Ac_transferase_dom_sf"/>
</dbReference>
<name>A0A6A5VBR7_9PLEO</name>
<evidence type="ECO:0000256" key="4">
    <source>
        <dbReference type="ARBA" id="ARBA00022737"/>
    </source>
</evidence>
<feature type="active site" description="Proton acceptor; for dehydratase activity" evidence="6">
    <location>
        <position position="908"/>
    </location>
</feature>
<dbReference type="SMART" id="SM00823">
    <property type="entry name" value="PKS_PP"/>
    <property type="match status" value="1"/>
</dbReference>